<dbReference type="FunFam" id="3.80.10.10:FF:000627">
    <property type="entry name" value="Probable leucine-rich repeat receptor-like protein kinase At2g33170"/>
    <property type="match status" value="1"/>
</dbReference>
<reference evidence="6" key="1">
    <citation type="submission" date="2019-09" db="EMBL/GenBank/DDBJ databases">
        <title>Draft genome information of white flower Hibiscus syriacus.</title>
        <authorList>
            <person name="Kim Y.-M."/>
        </authorList>
    </citation>
    <scope>NUCLEOTIDE SEQUENCE [LARGE SCALE GENOMIC DNA]</scope>
    <source>
        <strain evidence="6">YM2019G1</strain>
    </source>
</reference>
<organism evidence="6 7">
    <name type="scientific">Hibiscus syriacus</name>
    <name type="common">Rose of Sharon</name>
    <dbReference type="NCBI Taxonomy" id="106335"/>
    <lineage>
        <taxon>Eukaryota</taxon>
        <taxon>Viridiplantae</taxon>
        <taxon>Streptophyta</taxon>
        <taxon>Embryophyta</taxon>
        <taxon>Tracheophyta</taxon>
        <taxon>Spermatophyta</taxon>
        <taxon>Magnoliopsida</taxon>
        <taxon>eudicotyledons</taxon>
        <taxon>Gunneridae</taxon>
        <taxon>Pentapetalae</taxon>
        <taxon>rosids</taxon>
        <taxon>malvids</taxon>
        <taxon>Malvales</taxon>
        <taxon>Malvaceae</taxon>
        <taxon>Malvoideae</taxon>
        <taxon>Hibiscus</taxon>
    </lineage>
</organism>
<sequence length="169" mass="18394">MASRNLTTDQSSLLEFKDRIVGPQTVLATNWTISSSVCNWIGVSCGVIHERVIALNLTDMNLNGTIPPHLGNLSFLLSLDLGGNNFHGHLPEELGQLHRLRLMDVRLNSFNGEIPSSIGKCSNLQSLVLYSNAFSGIIPRSIGNLTRLKELYLGSNPLGSSNLKGMCFS</sequence>
<dbReference type="AlphaFoldDB" id="A0A6A2Y7M0"/>
<dbReference type="SUPFAM" id="SSF52058">
    <property type="entry name" value="L domain-like"/>
    <property type="match status" value="1"/>
</dbReference>
<evidence type="ECO:0000313" key="7">
    <source>
        <dbReference type="Proteomes" id="UP000436088"/>
    </source>
</evidence>
<gene>
    <name evidence="6" type="ORF">F3Y22_tig00112611pilonHSYRG00019</name>
</gene>
<dbReference type="PANTHER" id="PTHR48060">
    <property type="entry name" value="DNA DAMAGE-REPAIR/TOLERATION PROTEIN DRT100"/>
    <property type="match status" value="1"/>
</dbReference>
<evidence type="ECO:0000256" key="3">
    <source>
        <dbReference type="ARBA" id="ARBA00022737"/>
    </source>
</evidence>
<dbReference type="Pfam" id="PF08263">
    <property type="entry name" value="LRRNT_2"/>
    <property type="match status" value="1"/>
</dbReference>
<dbReference type="InterPro" id="IPR053211">
    <property type="entry name" value="DNA_repair-toleration"/>
</dbReference>
<proteinExistence type="predicted"/>
<name>A0A6A2Y7M0_HIBSY</name>
<dbReference type="EMBL" id="VEPZ02001617">
    <property type="protein sequence ID" value="KAE8665504.1"/>
    <property type="molecule type" value="Genomic_DNA"/>
</dbReference>
<keyword evidence="3" id="KW-0677">Repeat</keyword>
<evidence type="ECO:0000313" key="6">
    <source>
        <dbReference type="EMBL" id="KAE8665504.1"/>
    </source>
</evidence>
<protein>
    <submittedName>
        <fullName evidence="6">Uncharacterized protein</fullName>
    </submittedName>
</protein>
<dbReference type="InterPro" id="IPR055414">
    <property type="entry name" value="LRR_R13L4/SHOC2-like"/>
</dbReference>
<dbReference type="Proteomes" id="UP000436088">
    <property type="component" value="Unassembled WGS sequence"/>
</dbReference>
<keyword evidence="7" id="KW-1185">Reference proteome</keyword>
<dbReference type="InterPro" id="IPR013210">
    <property type="entry name" value="LRR_N_plant-typ"/>
</dbReference>
<feature type="domain" description="Disease resistance R13L4/SHOC-2-like LRR" evidence="5">
    <location>
        <begin position="51"/>
        <end position="153"/>
    </location>
</feature>
<keyword evidence="1" id="KW-0433">Leucine-rich repeat</keyword>
<feature type="domain" description="Leucine-rich repeat-containing N-terminal plant-type" evidence="4">
    <location>
        <begin position="8"/>
        <end position="45"/>
    </location>
</feature>
<dbReference type="Gene3D" id="3.80.10.10">
    <property type="entry name" value="Ribonuclease Inhibitor"/>
    <property type="match status" value="1"/>
</dbReference>
<accession>A0A6A2Y7M0</accession>
<dbReference type="Pfam" id="PF23598">
    <property type="entry name" value="LRR_14"/>
    <property type="match status" value="1"/>
</dbReference>
<comment type="caution">
    <text evidence="6">The sequence shown here is derived from an EMBL/GenBank/DDBJ whole genome shotgun (WGS) entry which is preliminary data.</text>
</comment>
<evidence type="ECO:0000259" key="4">
    <source>
        <dbReference type="Pfam" id="PF08263"/>
    </source>
</evidence>
<keyword evidence="2" id="KW-0732">Signal</keyword>
<evidence type="ECO:0000256" key="1">
    <source>
        <dbReference type="ARBA" id="ARBA00022614"/>
    </source>
</evidence>
<dbReference type="InterPro" id="IPR032675">
    <property type="entry name" value="LRR_dom_sf"/>
</dbReference>
<evidence type="ECO:0000256" key="2">
    <source>
        <dbReference type="ARBA" id="ARBA00022729"/>
    </source>
</evidence>
<dbReference type="PANTHER" id="PTHR48060:SF21">
    <property type="entry name" value="L DOMAIN-LIKE PROTEIN"/>
    <property type="match status" value="1"/>
</dbReference>
<evidence type="ECO:0000259" key="5">
    <source>
        <dbReference type="Pfam" id="PF23598"/>
    </source>
</evidence>